<feature type="transmembrane region" description="Helical" evidence="2">
    <location>
        <begin position="269"/>
        <end position="288"/>
    </location>
</feature>
<accession>A0A9D1MKL9</accession>
<feature type="compositionally biased region" description="Basic and acidic residues" evidence="1">
    <location>
        <begin position="1"/>
        <end position="33"/>
    </location>
</feature>
<feature type="region of interest" description="Disordered" evidence="1">
    <location>
        <begin position="1"/>
        <end position="145"/>
    </location>
</feature>
<evidence type="ECO:0000256" key="2">
    <source>
        <dbReference type="SAM" id="Phobius"/>
    </source>
</evidence>
<comment type="caution">
    <text evidence="3">The sequence shown here is derived from an EMBL/GenBank/DDBJ whole genome shotgun (WGS) entry which is preliminary data.</text>
</comment>
<proteinExistence type="predicted"/>
<reference evidence="3" key="2">
    <citation type="journal article" date="2021" name="PeerJ">
        <title>Extensive microbial diversity within the chicken gut microbiome revealed by metagenomics and culture.</title>
        <authorList>
            <person name="Gilroy R."/>
            <person name="Ravi A."/>
            <person name="Getino M."/>
            <person name="Pursley I."/>
            <person name="Horton D.L."/>
            <person name="Alikhan N.F."/>
            <person name="Baker D."/>
            <person name="Gharbi K."/>
            <person name="Hall N."/>
            <person name="Watson M."/>
            <person name="Adriaenssens E.M."/>
            <person name="Foster-Nyarko E."/>
            <person name="Jarju S."/>
            <person name="Secka A."/>
            <person name="Antonio M."/>
            <person name="Oren A."/>
            <person name="Chaudhuri R.R."/>
            <person name="La Ragione R."/>
            <person name="Hildebrand F."/>
            <person name="Pallen M.J."/>
        </authorList>
    </citation>
    <scope>NUCLEOTIDE SEQUENCE</scope>
    <source>
        <strain evidence="3">CHK195-12923</strain>
    </source>
</reference>
<feature type="compositionally biased region" description="Polar residues" evidence="1">
    <location>
        <begin position="118"/>
        <end position="133"/>
    </location>
</feature>
<evidence type="ECO:0000313" key="3">
    <source>
        <dbReference type="EMBL" id="HIU61876.1"/>
    </source>
</evidence>
<evidence type="ECO:0000313" key="4">
    <source>
        <dbReference type="Proteomes" id="UP000824110"/>
    </source>
</evidence>
<feature type="transmembrane region" description="Helical" evidence="2">
    <location>
        <begin position="308"/>
        <end position="327"/>
    </location>
</feature>
<reference evidence="3" key="1">
    <citation type="submission" date="2020-10" db="EMBL/GenBank/DDBJ databases">
        <authorList>
            <person name="Gilroy R."/>
        </authorList>
    </citation>
    <scope>NUCLEOTIDE SEQUENCE</scope>
    <source>
        <strain evidence="3">CHK195-12923</strain>
    </source>
</reference>
<sequence length="344" mass="37969">MENKNSDKGSGLSEEKHRSPEYDKNSRNNKNDAEYAATDGQDGAQSTDVNGADGAAKSTESRGQDGAVQQETSEAVGAQPSEERGLKKDSGAEKSTVQPLPPANSADDPFGGEFGLLESSTQIKGKGSANSHTDGQKSEGEQLRGGKKRRFVLWERPQPLPKQKYSRSFMIALSAISCAFAAIFLSLGVLSNVLVATGYIIAEVALMAPLSKRFYLGDFLAYLGTVLLAVLLGALGQFWSLVPFVMFFGLHPMFNAFQLRFKLNRWIALVFKMLWFDATLYVAYLVVFKGVLGAGSDYSAFFDFVNKYIWLFIAVLGSLFLWFYDYVMFKTQVWVNRLVGKIKK</sequence>
<keyword evidence="2" id="KW-0472">Membrane</keyword>
<feature type="transmembrane region" description="Helical" evidence="2">
    <location>
        <begin position="169"/>
        <end position="202"/>
    </location>
</feature>
<feature type="transmembrane region" description="Helical" evidence="2">
    <location>
        <begin position="214"/>
        <end position="232"/>
    </location>
</feature>
<evidence type="ECO:0000256" key="1">
    <source>
        <dbReference type="SAM" id="MobiDB-lite"/>
    </source>
</evidence>
<keyword evidence="2" id="KW-1133">Transmembrane helix</keyword>
<gene>
    <name evidence="3" type="ORF">IAB69_04435</name>
</gene>
<keyword evidence="2" id="KW-0812">Transmembrane</keyword>
<feature type="compositionally biased region" description="Basic and acidic residues" evidence="1">
    <location>
        <begin position="81"/>
        <end position="92"/>
    </location>
</feature>
<dbReference type="Proteomes" id="UP000824110">
    <property type="component" value="Unassembled WGS sequence"/>
</dbReference>
<protein>
    <submittedName>
        <fullName evidence="3">Uncharacterized protein</fullName>
    </submittedName>
</protein>
<organism evidence="3 4">
    <name type="scientific">Candidatus Coproplasma excrementigallinarum</name>
    <dbReference type="NCBI Taxonomy" id="2840747"/>
    <lineage>
        <taxon>Bacteria</taxon>
        <taxon>Bacillati</taxon>
        <taxon>Bacillota</taxon>
        <taxon>Clostridia</taxon>
        <taxon>Eubacteriales</taxon>
        <taxon>Candidatus Coproplasma</taxon>
    </lineage>
</organism>
<feature type="compositionally biased region" description="Basic and acidic residues" evidence="1">
    <location>
        <begin position="134"/>
        <end position="144"/>
    </location>
</feature>
<feature type="transmembrane region" description="Helical" evidence="2">
    <location>
        <begin position="238"/>
        <end position="257"/>
    </location>
</feature>
<dbReference type="AlphaFoldDB" id="A0A9D1MKL9"/>
<dbReference type="EMBL" id="DVNE01000042">
    <property type="protein sequence ID" value="HIU61876.1"/>
    <property type="molecule type" value="Genomic_DNA"/>
</dbReference>
<name>A0A9D1MKL9_9FIRM</name>